<keyword evidence="1" id="KW-0808">Transferase</keyword>
<evidence type="ECO:0000313" key="4">
    <source>
        <dbReference type="EMBL" id="PQM26506.1"/>
    </source>
</evidence>
<comment type="caution">
    <text evidence="4">The sequence shown here is derived from an EMBL/GenBank/DDBJ whole genome shotgun (WGS) entry which is preliminary data.</text>
</comment>
<dbReference type="Pfam" id="PF00294">
    <property type="entry name" value="PfkB"/>
    <property type="match status" value="1"/>
</dbReference>
<dbReference type="Gene3D" id="3.40.1190.20">
    <property type="match status" value="1"/>
</dbReference>
<sequence>MRSKRVVVSGYATLDYVVQLSDPFHGTGTAIGELGLSGAWPRAGGAALYASRRIAAAGHRAFPLTWIGDDGDGGHYLRACQRAQICGDAIDQRGGAKTPRCILIYRPDGDYGCLLDTGFEGRESLTAAQATIIGSADHVCIAAGPPVPTTDLLEACPPATGISWIAKLDPASYPPELRARLAQRAGLIFCNASEREFIEAAREGKRPEDQIIVETLGSAGVLIDCKQGRRVIPTDPIRTYDTTGAGDTLAGEVIAQHITGQMSIDAAIEHGMAAARSLLVSRIPDENE</sequence>
<accession>A0A2S8B2E7</accession>
<proteinExistence type="predicted"/>
<dbReference type="Proteomes" id="UP000238954">
    <property type="component" value="Chromosome"/>
</dbReference>
<dbReference type="EMBL" id="PHFW01000003">
    <property type="protein sequence ID" value="PQM26506.1"/>
    <property type="molecule type" value="Genomic_DNA"/>
</dbReference>
<dbReference type="InterPro" id="IPR029056">
    <property type="entry name" value="Ribokinase-like"/>
</dbReference>
<gene>
    <name evidence="4" type="ORF">CVO77_15905</name>
</gene>
<dbReference type="SUPFAM" id="SSF53613">
    <property type="entry name" value="Ribokinase-like"/>
    <property type="match status" value="1"/>
</dbReference>
<protein>
    <submittedName>
        <fullName evidence="4">Carbohydrate kinase family protein</fullName>
    </submittedName>
</protein>
<keyword evidence="2 4" id="KW-0418">Kinase</keyword>
<dbReference type="AlphaFoldDB" id="A0A2S8B2E7"/>
<dbReference type="OrthoDB" id="9775849at2"/>
<evidence type="ECO:0000256" key="1">
    <source>
        <dbReference type="ARBA" id="ARBA00022679"/>
    </source>
</evidence>
<feature type="domain" description="Carbohydrate kinase PfkB" evidence="3">
    <location>
        <begin position="42"/>
        <end position="276"/>
    </location>
</feature>
<name>A0A2S8B2E7_9SPHN</name>
<dbReference type="InterPro" id="IPR011611">
    <property type="entry name" value="PfkB_dom"/>
</dbReference>
<keyword evidence="5" id="KW-1185">Reference proteome</keyword>
<dbReference type="PANTHER" id="PTHR10584:SF166">
    <property type="entry name" value="RIBOKINASE"/>
    <property type="match status" value="1"/>
</dbReference>
<dbReference type="GO" id="GO:0016301">
    <property type="term" value="F:kinase activity"/>
    <property type="evidence" value="ECO:0007669"/>
    <property type="project" value="UniProtKB-KW"/>
</dbReference>
<evidence type="ECO:0000259" key="3">
    <source>
        <dbReference type="Pfam" id="PF00294"/>
    </source>
</evidence>
<organism evidence="4 5">
    <name type="scientific">Sphingopyxis lindanitolerans</name>
    <dbReference type="NCBI Taxonomy" id="2054227"/>
    <lineage>
        <taxon>Bacteria</taxon>
        <taxon>Pseudomonadati</taxon>
        <taxon>Pseudomonadota</taxon>
        <taxon>Alphaproteobacteria</taxon>
        <taxon>Sphingomonadales</taxon>
        <taxon>Sphingomonadaceae</taxon>
        <taxon>Sphingopyxis</taxon>
    </lineage>
</organism>
<evidence type="ECO:0000313" key="5">
    <source>
        <dbReference type="Proteomes" id="UP000238954"/>
    </source>
</evidence>
<dbReference type="PANTHER" id="PTHR10584">
    <property type="entry name" value="SUGAR KINASE"/>
    <property type="match status" value="1"/>
</dbReference>
<dbReference type="RefSeq" id="WP_105999880.1">
    <property type="nucleotide sequence ID" value="NZ_CM009578.1"/>
</dbReference>
<evidence type="ECO:0000256" key="2">
    <source>
        <dbReference type="ARBA" id="ARBA00022777"/>
    </source>
</evidence>
<reference evidence="5" key="1">
    <citation type="submission" date="2017-11" db="EMBL/GenBank/DDBJ databases">
        <title>The complete genome sequence of Sphingopyxis pomeranensis sp. nov. strain WS5A3p.</title>
        <authorList>
            <person name="Kaminski M.A."/>
        </authorList>
    </citation>
    <scope>NUCLEOTIDE SEQUENCE [LARGE SCALE GENOMIC DNA]</scope>
    <source>
        <strain evidence="5">WS5A3p</strain>
    </source>
</reference>